<keyword evidence="2" id="KW-0479">Metal-binding</keyword>
<dbReference type="Pfam" id="PF06969">
    <property type="entry name" value="HemN_C"/>
    <property type="match status" value="1"/>
</dbReference>
<keyword evidence="4" id="KW-0560">Oxidoreductase</keyword>
<dbReference type="Proteomes" id="UP000319817">
    <property type="component" value="Chromosome"/>
</dbReference>
<dbReference type="PROSITE" id="PS51918">
    <property type="entry name" value="RADICAL_SAM"/>
    <property type="match status" value="1"/>
</dbReference>
<dbReference type="AlphaFoldDB" id="A0A517NT91"/>
<keyword evidence="2" id="KW-0004">4Fe-4S</keyword>
<dbReference type="SMART" id="SM00729">
    <property type="entry name" value="Elp3"/>
    <property type="match status" value="1"/>
</dbReference>
<dbReference type="PANTHER" id="PTHR13932">
    <property type="entry name" value="COPROPORPHYRINIGEN III OXIDASE"/>
    <property type="match status" value="1"/>
</dbReference>
<dbReference type="InterPro" id="IPR007197">
    <property type="entry name" value="rSAM"/>
</dbReference>
<dbReference type="EMBL" id="CP036526">
    <property type="protein sequence ID" value="QDT10329.1"/>
    <property type="molecule type" value="Genomic_DNA"/>
</dbReference>
<comment type="function">
    <text evidence="2">Probably acts as a heme chaperone, transferring heme to an unknown acceptor. Binds one molecule of heme per monomer, possibly covalently. Binds 1 [4Fe-4S] cluster. The cluster is coordinated with 3 cysteines and an exchangeable S-adenosyl-L-methionine.</text>
</comment>
<comment type="similarity">
    <text evidence="1">Belongs to the anaerobic coproporphyrinogen-III oxidase family. HemW subfamily.</text>
</comment>
<dbReference type="InterPro" id="IPR034505">
    <property type="entry name" value="Coproporphyrinogen-III_oxidase"/>
</dbReference>
<dbReference type="InterPro" id="IPR023404">
    <property type="entry name" value="rSAM_horseshoe"/>
</dbReference>
<dbReference type="Gene3D" id="3.80.30.20">
    <property type="entry name" value="tm_1862 like domain"/>
    <property type="match status" value="1"/>
</dbReference>
<protein>
    <recommendedName>
        <fullName evidence="2">Heme chaperone HemW</fullName>
    </recommendedName>
</protein>
<evidence type="ECO:0000256" key="1">
    <source>
        <dbReference type="ARBA" id="ARBA00006100"/>
    </source>
</evidence>
<evidence type="ECO:0000313" key="4">
    <source>
        <dbReference type="EMBL" id="QDT10329.1"/>
    </source>
</evidence>
<feature type="domain" description="Radical SAM core" evidence="3">
    <location>
        <begin position="17"/>
        <end position="248"/>
    </location>
</feature>
<gene>
    <name evidence="4" type="ORF">K239x_22850</name>
</gene>
<dbReference type="SFLD" id="SFLDG01065">
    <property type="entry name" value="anaerobic_coproporphyrinogen-I"/>
    <property type="match status" value="1"/>
</dbReference>
<dbReference type="PANTHER" id="PTHR13932:SF5">
    <property type="entry name" value="RADICAL S-ADENOSYL METHIONINE DOMAIN-CONTAINING PROTEIN 1, MITOCHONDRIAL"/>
    <property type="match status" value="1"/>
</dbReference>
<dbReference type="InterPro" id="IPR006638">
    <property type="entry name" value="Elp3/MiaA/NifB-like_rSAM"/>
</dbReference>
<evidence type="ECO:0000256" key="2">
    <source>
        <dbReference type="RuleBase" id="RU364116"/>
    </source>
</evidence>
<dbReference type="InterPro" id="IPR058240">
    <property type="entry name" value="rSAM_sf"/>
</dbReference>
<keyword evidence="2" id="KW-0408">Iron</keyword>
<proteinExistence type="inferred from homology"/>
<dbReference type="GO" id="GO:0005737">
    <property type="term" value="C:cytoplasm"/>
    <property type="evidence" value="ECO:0007669"/>
    <property type="project" value="UniProtKB-SubCell"/>
</dbReference>
<dbReference type="GO" id="GO:0006779">
    <property type="term" value="P:porphyrin-containing compound biosynthetic process"/>
    <property type="evidence" value="ECO:0007669"/>
    <property type="project" value="InterPro"/>
</dbReference>
<dbReference type="SFLD" id="SFLDF00562">
    <property type="entry name" value="HemN-like__clustered_with_heat"/>
    <property type="match status" value="1"/>
</dbReference>
<dbReference type="SFLD" id="SFLDF00288">
    <property type="entry name" value="HemN-like__clustered_with_nucl"/>
    <property type="match status" value="1"/>
</dbReference>
<dbReference type="RefSeq" id="WP_419189925.1">
    <property type="nucleotide sequence ID" value="NZ_CP036526.1"/>
</dbReference>
<keyword evidence="2" id="KW-0949">S-adenosyl-L-methionine</keyword>
<sequence>MSDLANSDIAEPDQPPAGWPAPRSAYIHVPFCRHRCGYCNFSVVAQRDDLIQQYLESINAELAGLGRPEVDTVFIGGGTPTHLATPQLQRLMQIVEHRFAIQPNVEWSMEANPEDISAEKLAVMRDSGVNRLSLGVQSFSDGKLQLLERSHRGIEAEEIIQLAAGAIPNISIDLIFAAPKETLAEWTEDLQKAFSLPIAHLSTYALTYEKGTSFWTRARSGNLSAATEQLEVDMYNAARQAAKQSGWEHYEISNFAKSESQCRHNLAYWHGRGWYAAGPGAASFVGGHRNVNHRSTTTYLKRMAAGQDPVAESEAISTVQYARELAAFGIRMLAGIDVVKLSRETGVDLGDECRLGIEEATRHGWLAASDGRMRLTQQGVLFADSVAACFLSD</sequence>
<keyword evidence="2" id="KW-0963">Cytoplasm</keyword>
<keyword evidence="2" id="KW-0411">Iron-sulfur</keyword>
<dbReference type="SFLD" id="SFLDS00029">
    <property type="entry name" value="Radical_SAM"/>
    <property type="match status" value="1"/>
</dbReference>
<organism evidence="4 5">
    <name type="scientific">Stieleria marina</name>
    <dbReference type="NCBI Taxonomy" id="1930275"/>
    <lineage>
        <taxon>Bacteria</taxon>
        <taxon>Pseudomonadati</taxon>
        <taxon>Planctomycetota</taxon>
        <taxon>Planctomycetia</taxon>
        <taxon>Pirellulales</taxon>
        <taxon>Pirellulaceae</taxon>
        <taxon>Stieleria</taxon>
    </lineage>
</organism>
<dbReference type="InterPro" id="IPR004559">
    <property type="entry name" value="HemW-like"/>
</dbReference>
<dbReference type="InterPro" id="IPR010723">
    <property type="entry name" value="HemN_C"/>
</dbReference>
<dbReference type="CDD" id="cd01335">
    <property type="entry name" value="Radical_SAM"/>
    <property type="match status" value="1"/>
</dbReference>
<dbReference type="NCBIfam" id="TIGR00539">
    <property type="entry name" value="hemN_rel"/>
    <property type="match status" value="1"/>
</dbReference>
<reference evidence="4 5" key="1">
    <citation type="submission" date="2019-02" db="EMBL/GenBank/DDBJ databases">
        <title>Deep-cultivation of Planctomycetes and their phenomic and genomic characterization uncovers novel biology.</title>
        <authorList>
            <person name="Wiegand S."/>
            <person name="Jogler M."/>
            <person name="Boedeker C."/>
            <person name="Pinto D."/>
            <person name="Vollmers J."/>
            <person name="Rivas-Marin E."/>
            <person name="Kohn T."/>
            <person name="Peeters S.H."/>
            <person name="Heuer A."/>
            <person name="Rast P."/>
            <person name="Oberbeckmann S."/>
            <person name="Bunk B."/>
            <person name="Jeske O."/>
            <person name="Meyerdierks A."/>
            <person name="Storesund J.E."/>
            <person name="Kallscheuer N."/>
            <person name="Luecker S."/>
            <person name="Lage O.M."/>
            <person name="Pohl T."/>
            <person name="Merkel B.J."/>
            <person name="Hornburger P."/>
            <person name="Mueller R.-W."/>
            <person name="Bruemmer F."/>
            <person name="Labrenz M."/>
            <person name="Spormann A.M."/>
            <person name="Op den Camp H."/>
            <person name="Overmann J."/>
            <person name="Amann R."/>
            <person name="Jetten M.S.M."/>
            <person name="Mascher T."/>
            <person name="Medema M.H."/>
            <person name="Devos D.P."/>
            <person name="Kaster A.-K."/>
            <person name="Ovreas L."/>
            <person name="Rohde M."/>
            <person name="Galperin M.Y."/>
            <person name="Jogler C."/>
        </authorList>
    </citation>
    <scope>NUCLEOTIDE SEQUENCE [LARGE SCALE GENOMIC DNA]</scope>
    <source>
        <strain evidence="4 5">K23_9</strain>
    </source>
</reference>
<keyword evidence="2" id="KW-0349">Heme</keyword>
<dbReference type="GO" id="GO:0004109">
    <property type="term" value="F:coproporphyrinogen oxidase activity"/>
    <property type="evidence" value="ECO:0007669"/>
    <property type="project" value="InterPro"/>
</dbReference>
<evidence type="ECO:0000259" key="3">
    <source>
        <dbReference type="PROSITE" id="PS51918"/>
    </source>
</evidence>
<evidence type="ECO:0000313" key="5">
    <source>
        <dbReference type="Proteomes" id="UP000319817"/>
    </source>
</evidence>
<comment type="subcellular location">
    <subcellularLocation>
        <location evidence="2">Cytoplasm</location>
    </subcellularLocation>
</comment>
<name>A0A517NT91_9BACT</name>
<dbReference type="SUPFAM" id="SSF102114">
    <property type="entry name" value="Radical SAM enzymes"/>
    <property type="match status" value="1"/>
</dbReference>
<accession>A0A517NT91</accession>
<dbReference type="Pfam" id="PF04055">
    <property type="entry name" value="Radical_SAM"/>
    <property type="match status" value="1"/>
</dbReference>
<dbReference type="GO" id="GO:0046872">
    <property type="term" value="F:metal ion binding"/>
    <property type="evidence" value="ECO:0007669"/>
    <property type="project" value="UniProtKB-UniRule"/>
</dbReference>
<dbReference type="GO" id="GO:0051539">
    <property type="term" value="F:4 iron, 4 sulfur cluster binding"/>
    <property type="evidence" value="ECO:0007669"/>
    <property type="project" value="UniProtKB-UniRule"/>
</dbReference>
<keyword evidence="2" id="KW-0143">Chaperone</keyword>
<keyword evidence="5" id="KW-1185">Reference proteome</keyword>
<dbReference type="SFLD" id="SFLDG01082">
    <property type="entry name" value="B12-binding_domain_containing"/>
    <property type="match status" value="1"/>
</dbReference>